<keyword evidence="1" id="KW-0812">Transmembrane</keyword>
<keyword evidence="1" id="KW-0472">Membrane</keyword>
<evidence type="ECO:0000313" key="3">
    <source>
        <dbReference type="Proteomes" id="UP000295689"/>
    </source>
</evidence>
<gene>
    <name evidence="2" type="ORF">EV146_105158</name>
</gene>
<comment type="caution">
    <text evidence="2">The sequence shown here is derived from an EMBL/GenBank/DDBJ whole genome shotgun (WGS) entry which is preliminary data.</text>
</comment>
<dbReference type="AlphaFoldDB" id="A0A4R2BEW3"/>
<sequence length="213" mass="25134">MNHLNDKYILSTNELENAIDYLDKAAYYFNNRDDKYWFKWLMISLHGALYGFGVCAVKGIVPERVLEMRLGTKRFEQKRKEIIDFYRNDLRFDLEGNEKILDRTVEYNLSQLLSIHEILEKCQDESIMKQKLSSKTLKITDLQQEAINRMVSYRNDFAHFKPKDISVITASEGWIVKEVVGVIKFLALESCNIPYNNNYSLQKVVRILEKFDL</sequence>
<dbReference type="EMBL" id="SLVV01000005">
    <property type="protein sequence ID" value="TCN25501.1"/>
    <property type="molecule type" value="Genomic_DNA"/>
</dbReference>
<accession>A0A4R2BEW3</accession>
<feature type="transmembrane region" description="Helical" evidence="1">
    <location>
        <begin position="37"/>
        <end position="61"/>
    </location>
</feature>
<evidence type="ECO:0000313" key="2">
    <source>
        <dbReference type="EMBL" id="TCN25501.1"/>
    </source>
</evidence>
<reference evidence="2 3" key="1">
    <citation type="journal article" date="2015" name="Stand. Genomic Sci.">
        <title>Genomic Encyclopedia of Bacterial and Archaeal Type Strains, Phase III: the genomes of soil and plant-associated and newly described type strains.</title>
        <authorList>
            <person name="Whitman W.B."/>
            <person name="Woyke T."/>
            <person name="Klenk H.P."/>
            <person name="Zhou Y."/>
            <person name="Lilburn T.G."/>
            <person name="Beck B.J."/>
            <person name="De Vos P."/>
            <person name="Vandamme P."/>
            <person name="Eisen J.A."/>
            <person name="Garrity G."/>
            <person name="Hugenholtz P."/>
            <person name="Kyrpides N.C."/>
        </authorList>
    </citation>
    <scope>NUCLEOTIDE SEQUENCE [LARGE SCALE GENOMIC DNA]</scope>
    <source>
        <strain evidence="2 3">CV53</strain>
    </source>
</reference>
<keyword evidence="1" id="KW-1133">Transmembrane helix</keyword>
<dbReference type="Proteomes" id="UP000295689">
    <property type="component" value="Unassembled WGS sequence"/>
</dbReference>
<organism evidence="2 3">
    <name type="scientific">Mesobacillus foraminis</name>
    <dbReference type="NCBI Taxonomy" id="279826"/>
    <lineage>
        <taxon>Bacteria</taxon>
        <taxon>Bacillati</taxon>
        <taxon>Bacillota</taxon>
        <taxon>Bacilli</taxon>
        <taxon>Bacillales</taxon>
        <taxon>Bacillaceae</taxon>
        <taxon>Mesobacillus</taxon>
    </lineage>
</organism>
<keyword evidence="3" id="KW-1185">Reference proteome</keyword>
<name>A0A4R2BEW3_9BACI</name>
<proteinExistence type="predicted"/>
<protein>
    <submittedName>
        <fullName evidence="2">Uncharacterized protein</fullName>
    </submittedName>
</protein>
<evidence type="ECO:0000256" key="1">
    <source>
        <dbReference type="SAM" id="Phobius"/>
    </source>
</evidence>